<evidence type="ECO:0008006" key="3">
    <source>
        <dbReference type="Google" id="ProtNLM"/>
    </source>
</evidence>
<dbReference type="InterPro" id="IPR013783">
    <property type="entry name" value="Ig-like_fold"/>
</dbReference>
<evidence type="ECO:0000313" key="2">
    <source>
        <dbReference type="Proteomes" id="UP000436006"/>
    </source>
</evidence>
<reference evidence="1 2" key="1">
    <citation type="submission" date="2019-12" db="EMBL/GenBank/DDBJ databases">
        <title>Spirosoma sp. HMF4905 genome sequencing and assembly.</title>
        <authorList>
            <person name="Kang H."/>
            <person name="Cha I."/>
            <person name="Kim H."/>
            <person name="Joh K."/>
        </authorList>
    </citation>
    <scope>NUCLEOTIDE SEQUENCE [LARGE SCALE GENOMIC DNA]</scope>
    <source>
        <strain evidence="1 2">HMF4905</strain>
    </source>
</reference>
<dbReference type="EMBL" id="WPIN01000002">
    <property type="protein sequence ID" value="MVM29497.1"/>
    <property type="molecule type" value="Genomic_DNA"/>
</dbReference>
<accession>A0A7K1S6Q6</accession>
<dbReference type="Proteomes" id="UP000436006">
    <property type="component" value="Unassembled WGS sequence"/>
</dbReference>
<name>A0A7K1S6Q6_9BACT</name>
<protein>
    <recommendedName>
        <fullName evidence="3">Ig-like domain-containing protein</fullName>
    </recommendedName>
</protein>
<organism evidence="1 2">
    <name type="scientific">Spirosoma arboris</name>
    <dbReference type="NCBI Taxonomy" id="2682092"/>
    <lineage>
        <taxon>Bacteria</taxon>
        <taxon>Pseudomonadati</taxon>
        <taxon>Bacteroidota</taxon>
        <taxon>Cytophagia</taxon>
        <taxon>Cytophagales</taxon>
        <taxon>Cytophagaceae</taxon>
        <taxon>Spirosoma</taxon>
    </lineage>
</organism>
<dbReference type="RefSeq" id="WP_157583753.1">
    <property type="nucleotide sequence ID" value="NZ_WPIN01000002.1"/>
</dbReference>
<sequence length="1754" mass="176336">MPCTPLLFKSLCCRICLAGILMLASLTIGWSQTGIKYTVKLQPDGLTYQVSLSSTVSFSGAYQQTNSGQVTIVAPAGSFTVTSINTVNGQWANNTTVRAPSQNPSKDYFIFGLTNNGVALPYTANTEISLFTFRNLGPCAGPIEVWASTDPFKPNPPSQPINVGNDLTTLGFAQLGITNAWLGNYGVGSANCSLLPVVAILSPAPNSLTSLTPVVSGTVTANSSVTLTAPGGQFCIVSDGGTSNWSCNSLTLTAGPVTLTAVASNSVGPSNTATVSFTAVGPPTIAFTAPALNAQTSQSPPVSGTATPGASVTVTSPNGSSCVTTADGSGNWSCNSITVPVGPVTLTATAGNIGGKTSTTTTFTAVAPPTISILSPTPGTQINNSPTISGTATASASVTLLGPNSQLCITTANASTGAWSCSSFALPAGPVTLTAIASNIGGTATTTASYSVLTTLASCGEPLNLLSSFTATAPRTVDPSTVQVVSQPATGHIYVNSDGTVRFQPATSAAGTATFSLRAASVTSTSYITSSAIQTDKDLTCALCSVSNPSNLTSASTTDFATINQTVALGGTVSVRAKLNGTGLKGDRAGFVIGNSGLLSTSVFPTLVIRTYLAGALKDSYTVSGLASVQVLTGSRYEIGFPTTTSNFDEVELSVTAGVGLLATTDVYYGFAKPLPQYQTVAFNIAFPANMCTDVVSQTACPQSFSVLGNDIASGSGLLDPTSVTVVSQPSNGSATANADGTINFRPTDPSSGTAAFSYQVCTKVDPAATANNTTVGVSASGFTSTACVGCGITNVDQVGDASLTNFGSIATTVGVLGYGSIRAKLSRMALAGDFAGFVVENTGLAQATLINSLTIVTYKGGVIQESVGTSGLLTVSILSANKYKAQFQTTKEFDEVEVRVGAVVGVGSTTNIYYGFAEFGKTCTTYNSIVSFPAGMAYECPGAFTFGNCTTSTVSGTFIVGFPSSGTLTFPLTVNLIGTTTVSISGNGLTGTSTQTLVSGQTTFAMPVSYDGSGPRGIRSLTITSGEATGTCSTTVLIHVLPTVTINVPVAGSQTNLTPLISGTVTTGASVTLLAPGGQSCIPSVDGSGNWSCTGITLTAGPVTLTAIAVNEVGSATATTSFTAVAPPTIAILVPAPNSLTSLTPLVSGTVTAGASVTLLAPGGQSCIPTVVGTGWSCNSLTLTAGPVTLTAVASNVGGTATTTTTFTAVAPPTIAILVPAPNSLTSTTPLVSGTVTAGASVTLLAPGGQSCIATVVGTGWNCNSLTLTAGPVTLTAVASNAGGTATTTTTFTAVAPPTIAILSPAMNEVTFLNPVVSGTATPNSSVTVVAPGNSPCVVTVSSAGSWSCTSLTLTPGPVSVTALVTTIGGSASAVTSFSVVAPPCTPPSALTLTPSAISLAIGQTVTVSALGGTPGVLNWMVSPTSGVSPVTSGTGTPTGSLTFATAGSYVISYTATNGSLPVNCASPVSVTASMTVTVTDPLALIRPKVFLGGAYDGTTGLMRDDLRAKNLLPLVEPYSSPELVGTGFTHVGGGGNESTTSAVFSTTGANAIVDWVFVELRNPASGSAVVATRSALVQRDGDIVDVDGISPVSFNVGAGSYYVSVRHRNHLGVMTLNTVALSSTAVTVDFISPATQTYGTLAQQTINTTRLLWPGNTNGVDVVSGQPKRQVIYQGSNNDLGTVFSQVFLEAGNTSSLPTYIVQRYLTGDVNMDGEVRYQGAQNDLQIIFTTVLLFPNNSLFDITYIVQEQIP</sequence>
<gene>
    <name evidence="1" type="ORF">GO755_05595</name>
</gene>
<proteinExistence type="predicted"/>
<comment type="caution">
    <text evidence="1">The sequence shown here is derived from an EMBL/GenBank/DDBJ whole genome shotgun (WGS) entry which is preliminary data.</text>
</comment>
<dbReference type="Gene3D" id="2.60.40.10">
    <property type="entry name" value="Immunoglobulins"/>
    <property type="match status" value="5"/>
</dbReference>
<evidence type="ECO:0000313" key="1">
    <source>
        <dbReference type="EMBL" id="MVM29497.1"/>
    </source>
</evidence>
<dbReference type="Pfam" id="PF17963">
    <property type="entry name" value="Big_9"/>
    <property type="match status" value="1"/>
</dbReference>
<keyword evidence="2" id="KW-1185">Reference proteome</keyword>